<dbReference type="OrthoDB" id="9813491at2"/>
<dbReference type="CDD" id="cd11532">
    <property type="entry name" value="NTP-PPase_COG4997"/>
    <property type="match status" value="1"/>
</dbReference>
<gene>
    <name evidence="1" type="ORF">GQ61_07895</name>
</gene>
<proteinExistence type="predicted"/>
<dbReference type="EMBL" id="CP008743">
    <property type="protein sequence ID" value="ARN85218.1"/>
    <property type="molecule type" value="Genomic_DNA"/>
</dbReference>
<organism evidence="1 2">
    <name type="scientific">Candidatus Nucleicultrix amoebiphila FS5</name>
    <dbReference type="NCBI Taxonomy" id="1414854"/>
    <lineage>
        <taxon>Bacteria</taxon>
        <taxon>Pseudomonadati</taxon>
        <taxon>Pseudomonadota</taxon>
        <taxon>Alphaproteobacteria</taxon>
        <taxon>Holosporales</taxon>
        <taxon>Candidatus Nucleicultricaceae</taxon>
        <taxon>Candidatus Nucleicultrix</taxon>
    </lineage>
</organism>
<dbReference type="RefSeq" id="WP_085784765.1">
    <property type="nucleotide sequence ID" value="NZ_CP008743.1"/>
</dbReference>
<dbReference type="Proteomes" id="UP000237351">
    <property type="component" value="Chromosome"/>
</dbReference>
<evidence type="ECO:0000313" key="2">
    <source>
        <dbReference type="Proteomes" id="UP000237351"/>
    </source>
</evidence>
<dbReference type="AlphaFoldDB" id="A0A1W6N601"/>
<reference evidence="1 2" key="1">
    <citation type="submission" date="2014-06" db="EMBL/GenBank/DDBJ databases">
        <title>The genome of the endonuclear symbiont Nucleicultrix amoebiphila.</title>
        <authorList>
            <person name="Schulz F."/>
            <person name="Horn M."/>
        </authorList>
    </citation>
    <scope>NUCLEOTIDE SEQUENCE [LARGE SCALE GENOMIC DNA]</scope>
    <source>
        <strain evidence="1 2">FS5</strain>
    </source>
</reference>
<protein>
    <recommendedName>
        <fullName evidence="3">Phosphoribosyl-ATP pyrophosphohydrolase</fullName>
    </recommendedName>
</protein>
<dbReference type="STRING" id="1414854.GQ61_07895"/>
<accession>A0A1W6N601</accession>
<dbReference type="InterPro" id="IPR038735">
    <property type="entry name" value="MSMEG_1276-like_NTP-PPase_dom"/>
</dbReference>
<evidence type="ECO:0000313" key="1">
    <source>
        <dbReference type="EMBL" id="ARN85218.1"/>
    </source>
</evidence>
<sequence>MIKFQLRKLGRDRIEETLEKKGIAAIVRKIEGEELLMAFRQKILEEAIEVTEAQSKDDIIAELGDLVDVLECFMEKCAISKEQVDRVRAEKQRAFGTFRNGLYFDAFLVPDDSPYLQEYIDRPHKFHRIHEEEPIKE</sequence>
<evidence type="ECO:0008006" key="3">
    <source>
        <dbReference type="Google" id="ProtNLM"/>
    </source>
</evidence>
<keyword evidence="2" id="KW-1185">Reference proteome</keyword>
<name>A0A1W6N601_9PROT</name>
<dbReference type="SUPFAM" id="SSF101386">
    <property type="entry name" value="all-alpha NTP pyrophosphatases"/>
    <property type="match status" value="1"/>
</dbReference>
<dbReference type="KEGG" id="naf:GQ61_07895"/>